<reference evidence="2 3" key="1">
    <citation type="submission" date="2024-09" db="EMBL/GenBank/DDBJ databases">
        <title>Chromosome-scale assembly of Riccia fluitans.</title>
        <authorList>
            <person name="Paukszto L."/>
            <person name="Sawicki J."/>
            <person name="Karawczyk K."/>
            <person name="Piernik-Szablinska J."/>
            <person name="Szczecinska M."/>
            <person name="Mazdziarz M."/>
        </authorList>
    </citation>
    <scope>NUCLEOTIDE SEQUENCE [LARGE SCALE GENOMIC DNA]</scope>
    <source>
        <strain evidence="2">Rf_01</strain>
        <tissue evidence="2">Aerial parts of the thallus</tissue>
    </source>
</reference>
<dbReference type="EMBL" id="JBHFFA010000004">
    <property type="protein sequence ID" value="KAL2629862.1"/>
    <property type="molecule type" value="Genomic_DNA"/>
</dbReference>
<comment type="caution">
    <text evidence="2">The sequence shown here is derived from an EMBL/GenBank/DDBJ whole genome shotgun (WGS) entry which is preliminary data.</text>
</comment>
<proteinExistence type="predicted"/>
<accession>A0ABD1YJI4</accession>
<dbReference type="AlphaFoldDB" id="A0ABD1YJI4"/>
<gene>
    <name evidence="2" type="ORF">R1flu_014548</name>
</gene>
<evidence type="ECO:0000256" key="1">
    <source>
        <dbReference type="SAM" id="MobiDB-lite"/>
    </source>
</evidence>
<sequence>MALERSIRESADWNIKKKKNRSRGIDCSSNGAQSIGTNNSSADAAFPAPTRAKRLVSPQRRNKKTMGWMRKIAGPFRRAWEIVSCRQFHQSRKRARGMGRLYNDVRSCGYEDVQLMWSILHAHNVERS</sequence>
<dbReference type="PANTHER" id="PTHR33181:SF59">
    <property type="entry name" value="OVATE FAMILY PROTEIN"/>
    <property type="match status" value="1"/>
</dbReference>
<dbReference type="PANTHER" id="PTHR33181">
    <property type="entry name" value="OS01G0778500 PROTEIN"/>
    <property type="match status" value="1"/>
</dbReference>
<protein>
    <submittedName>
        <fullName evidence="2">Uncharacterized protein</fullName>
    </submittedName>
</protein>
<evidence type="ECO:0000313" key="3">
    <source>
        <dbReference type="Proteomes" id="UP001605036"/>
    </source>
</evidence>
<name>A0ABD1YJI4_9MARC</name>
<organism evidence="2 3">
    <name type="scientific">Riccia fluitans</name>
    <dbReference type="NCBI Taxonomy" id="41844"/>
    <lineage>
        <taxon>Eukaryota</taxon>
        <taxon>Viridiplantae</taxon>
        <taxon>Streptophyta</taxon>
        <taxon>Embryophyta</taxon>
        <taxon>Marchantiophyta</taxon>
        <taxon>Marchantiopsida</taxon>
        <taxon>Marchantiidae</taxon>
        <taxon>Marchantiales</taxon>
        <taxon>Ricciaceae</taxon>
        <taxon>Riccia</taxon>
    </lineage>
</organism>
<keyword evidence="3" id="KW-1185">Reference proteome</keyword>
<feature type="region of interest" description="Disordered" evidence="1">
    <location>
        <begin position="1"/>
        <end position="63"/>
    </location>
</feature>
<feature type="compositionally biased region" description="Basic and acidic residues" evidence="1">
    <location>
        <begin position="1"/>
        <end position="15"/>
    </location>
</feature>
<evidence type="ECO:0000313" key="2">
    <source>
        <dbReference type="EMBL" id="KAL2629862.1"/>
    </source>
</evidence>
<dbReference type="Proteomes" id="UP001605036">
    <property type="component" value="Unassembled WGS sequence"/>
</dbReference>
<feature type="compositionally biased region" description="Polar residues" evidence="1">
    <location>
        <begin position="27"/>
        <end position="42"/>
    </location>
</feature>